<evidence type="ECO:0000313" key="2">
    <source>
        <dbReference type="Proteomes" id="UP000656881"/>
    </source>
</evidence>
<name>A0ABQ2LR47_9ACTN</name>
<gene>
    <name evidence="1" type="ORF">GCM10012286_23590</name>
</gene>
<dbReference type="RefSeq" id="WP_164327088.1">
    <property type="nucleotide sequence ID" value="NZ_BMNG01000004.1"/>
</dbReference>
<proteinExistence type="predicted"/>
<keyword evidence="2" id="KW-1185">Reference proteome</keyword>
<sequence>MAAEAWRSALRAQLADACERAFELRWTARALIEETHRLLDENYELRRERARIFDGK</sequence>
<accession>A0ABQ2LR47</accession>
<comment type="caution">
    <text evidence="1">The sequence shown here is derived from an EMBL/GenBank/DDBJ whole genome shotgun (WGS) entry which is preliminary data.</text>
</comment>
<organism evidence="1 2">
    <name type="scientific">Streptomyces lasiicapitis</name>
    <dbReference type="NCBI Taxonomy" id="1923961"/>
    <lineage>
        <taxon>Bacteria</taxon>
        <taxon>Bacillati</taxon>
        <taxon>Actinomycetota</taxon>
        <taxon>Actinomycetes</taxon>
        <taxon>Kitasatosporales</taxon>
        <taxon>Streptomycetaceae</taxon>
        <taxon>Streptomyces</taxon>
    </lineage>
</organism>
<dbReference type="Proteomes" id="UP000656881">
    <property type="component" value="Unassembled WGS sequence"/>
</dbReference>
<protein>
    <submittedName>
        <fullName evidence="1">Uncharacterized protein</fullName>
    </submittedName>
</protein>
<evidence type="ECO:0000313" key="1">
    <source>
        <dbReference type="EMBL" id="GGO42320.1"/>
    </source>
</evidence>
<dbReference type="EMBL" id="BMNG01000004">
    <property type="protein sequence ID" value="GGO42320.1"/>
    <property type="molecule type" value="Genomic_DNA"/>
</dbReference>
<reference evidence="2" key="1">
    <citation type="journal article" date="2019" name="Int. J. Syst. Evol. Microbiol.">
        <title>The Global Catalogue of Microorganisms (GCM) 10K type strain sequencing project: providing services to taxonomists for standard genome sequencing and annotation.</title>
        <authorList>
            <consortium name="The Broad Institute Genomics Platform"/>
            <consortium name="The Broad Institute Genome Sequencing Center for Infectious Disease"/>
            <person name="Wu L."/>
            <person name="Ma J."/>
        </authorList>
    </citation>
    <scope>NUCLEOTIDE SEQUENCE [LARGE SCALE GENOMIC DNA]</scope>
    <source>
        <strain evidence="2">CGMCC 4.7349</strain>
    </source>
</reference>